<dbReference type="PANTHER" id="PTHR10666">
    <property type="entry name" value="UBIQUITIN"/>
    <property type="match status" value="1"/>
</dbReference>
<feature type="domain" description="Ubiquitin-like" evidence="1">
    <location>
        <begin position="6"/>
        <end position="81"/>
    </location>
</feature>
<dbReference type="SUPFAM" id="SSF54236">
    <property type="entry name" value="Ubiquitin-like"/>
    <property type="match status" value="1"/>
</dbReference>
<name>A0A915P948_9BILA</name>
<dbReference type="InterPro" id="IPR029071">
    <property type="entry name" value="Ubiquitin-like_domsf"/>
</dbReference>
<evidence type="ECO:0000313" key="3">
    <source>
        <dbReference type="WBParaSite" id="scf7180000424528.g13379"/>
    </source>
</evidence>
<dbReference type="AlphaFoldDB" id="A0A915P948"/>
<accession>A0A915P948</accession>
<keyword evidence="2" id="KW-1185">Reference proteome</keyword>
<dbReference type="SMART" id="SM00213">
    <property type="entry name" value="UBQ"/>
    <property type="match status" value="1"/>
</dbReference>
<proteinExistence type="predicted"/>
<dbReference type="PROSITE" id="PS50053">
    <property type="entry name" value="UBIQUITIN_2"/>
    <property type="match status" value="1"/>
</dbReference>
<evidence type="ECO:0000313" key="2">
    <source>
        <dbReference type="Proteomes" id="UP000887560"/>
    </source>
</evidence>
<dbReference type="CDD" id="cd17039">
    <property type="entry name" value="Ubl_ubiquitin_like"/>
    <property type="match status" value="1"/>
</dbReference>
<dbReference type="Proteomes" id="UP000887560">
    <property type="component" value="Unplaced"/>
</dbReference>
<evidence type="ECO:0000259" key="1">
    <source>
        <dbReference type="PROSITE" id="PS50053"/>
    </source>
</evidence>
<protein>
    <submittedName>
        <fullName evidence="3">Ubiquitin-like domain-containing protein</fullName>
    </submittedName>
</protein>
<reference evidence="3" key="1">
    <citation type="submission" date="2022-11" db="UniProtKB">
        <authorList>
            <consortium name="WormBaseParasite"/>
        </authorList>
    </citation>
    <scope>IDENTIFICATION</scope>
</reference>
<sequence>MESSKINVIIKDLTNVSITIKDIETNSTVAELKRRIEQANRTPVAEQRLTYAGKQLEDDSKLFCNYSETLQYYNIVKSNIVVDLVLRMIGGKE</sequence>
<dbReference type="InterPro" id="IPR000626">
    <property type="entry name" value="Ubiquitin-like_dom"/>
</dbReference>
<dbReference type="Gene3D" id="3.10.20.90">
    <property type="entry name" value="Phosphatidylinositol 3-kinase Catalytic Subunit, Chain A, domain 1"/>
    <property type="match status" value="1"/>
</dbReference>
<dbReference type="InterPro" id="IPR050158">
    <property type="entry name" value="Ubiquitin_ubiquitin-like"/>
</dbReference>
<organism evidence="2 3">
    <name type="scientific">Meloidogyne floridensis</name>
    <dbReference type="NCBI Taxonomy" id="298350"/>
    <lineage>
        <taxon>Eukaryota</taxon>
        <taxon>Metazoa</taxon>
        <taxon>Ecdysozoa</taxon>
        <taxon>Nematoda</taxon>
        <taxon>Chromadorea</taxon>
        <taxon>Rhabditida</taxon>
        <taxon>Tylenchina</taxon>
        <taxon>Tylenchomorpha</taxon>
        <taxon>Tylenchoidea</taxon>
        <taxon>Meloidogynidae</taxon>
        <taxon>Meloidogyninae</taxon>
        <taxon>Meloidogyne</taxon>
    </lineage>
</organism>
<dbReference type="WBParaSite" id="scf7180000424528.g13379">
    <property type="protein sequence ID" value="scf7180000424528.g13379"/>
    <property type="gene ID" value="scf7180000424528.g13379"/>
</dbReference>
<dbReference type="Pfam" id="PF00240">
    <property type="entry name" value="ubiquitin"/>
    <property type="match status" value="1"/>
</dbReference>